<dbReference type="Pfam" id="PF13540">
    <property type="entry name" value="RCC1_2"/>
    <property type="match status" value="2"/>
</dbReference>
<gene>
    <name evidence="2" type="ORF">CQW49_13295</name>
</gene>
<evidence type="ECO:0000313" key="2">
    <source>
        <dbReference type="EMBL" id="ATQ70384.1"/>
    </source>
</evidence>
<dbReference type="STRING" id="595536.GCA_000178815_02504"/>
<proteinExistence type="predicted"/>
<dbReference type="PROSITE" id="PS50012">
    <property type="entry name" value="RCC1_3"/>
    <property type="match status" value="4"/>
</dbReference>
<dbReference type="PANTHER" id="PTHR45982:SF1">
    <property type="entry name" value="REGULATOR OF CHROMOSOME CONDENSATION"/>
    <property type="match status" value="1"/>
</dbReference>
<keyword evidence="3" id="KW-1185">Reference proteome</keyword>
<dbReference type="SUPFAM" id="SSF50985">
    <property type="entry name" value="RCC1/BLIP-II"/>
    <property type="match status" value="1"/>
</dbReference>
<organism evidence="2 3">
    <name type="scientific">Methylosinus trichosporium (strain ATCC 35070 / NCIMB 11131 / UNIQEM 75 / OB3b)</name>
    <dbReference type="NCBI Taxonomy" id="595536"/>
    <lineage>
        <taxon>Bacteria</taxon>
        <taxon>Pseudomonadati</taxon>
        <taxon>Pseudomonadota</taxon>
        <taxon>Alphaproteobacteria</taxon>
        <taxon>Hyphomicrobiales</taxon>
        <taxon>Methylocystaceae</taxon>
        <taxon>Methylosinus</taxon>
    </lineage>
</organism>
<dbReference type="Gene3D" id="2.130.10.30">
    <property type="entry name" value="Regulator of chromosome condensation 1/beta-lactamase-inhibitor protein II"/>
    <property type="match status" value="2"/>
</dbReference>
<keyword evidence="1" id="KW-0732">Signal</keyword>
<evidence type="ECO:0000313" key="3">
    <source>
        <dbReference type="Proteomes" id="UP000230709"/>
    </source>
</evidence>
<feature type="signal peptide" evidence="1">
    <location>
        <begin position="1"/>
        <end position="36"/>
    </location>
</feature>
<dbReference type="InterPro" id="IPR000408">
    <property type="entry name" value="Reg_chr_condens"/>
</dbReference>
<dbReference type="GO" id="GO:0005737">
    <property type="term" value="C:cytoplasm"/>
    <property type="evidence" value="ECO:0007669"/>
    <property type="project" value="TreeGrafter"/>
</dbReference>
<feature type="chain" id="PRO_5013642345" evidence="1">
    <location>
        <begin position="37"/>
        <end position="474"/>
    </location>
</feature>
<protein>
    <submittedName>
        <fullName evidence="2">Chromosome condensation regulator RCC1</fullName>
    </submittedName>
</protein>
<evidence type="ECO:0000256" key="1">
    <source>
        <dbReference type="SAM" id="SignalP"/>
    </source>
</evidence>
<dbReference type="EMBL" id="CP023737">
    <property type="protein sequence ID" value="ATQ70384.1"/>
    <property type="molecule type" value="Genomic_DNA"/>
</dbReference>
<dbReference type="GO" id="GO:0005085">
    <property type="term" value="F:guanyl-nucleotide exchange factor activity"/>
    <property type="evidence" value="ECO:0007669"/>
    <property type="project" value="TreeGrafter"/>
</dbReference>
<dbReference type="InterPro" id="IPR009091">
    <property type="entry name" value="RCC1/BLIP-II"/>
</dbReference>
<dbReference type="KEGG" id="mtw:CQW49_13295"/>
<reference evidence="3" key="1">
    <citation type="submission" date="2017-10" db="EMBL/GenBank/DDBJ databases">
        <title>Completed PacBio SMRT sequence of Methylosinus trichosporium OB3b reveals presence of a third large plasmid.</title>
        <authorList>
            <person name="Charles T.C."/>
            <person name="Lynch M.D.J."/>
            <person name="Heil J.R."/>
            <person name="Cheng J."/>
        </authorList>
    </citation>
    <scope>NUCLEOTIDE SEQUENCE [LARGE SCALE GENOMIC DNA]</scope>
    <source>
        <strain evidence="3">OB3b</strain>
    </source>
</reference>
<dbReference type="Proteomes" id="UP000230709">
    <property type="component" value="Chromosome"/>
</dbReference>
<dbReference type="InterPro" id="IPR051553">
    <property type="entry name" value="Ran_GTPase-activating"/>
</dbReference>
<dbReference type="Pfam" id="PF00415">
    <property type="entry name" value="RCC1"/>
    <property type="match status" value="2"/>
</dbReference>
<sequence length="474" mass="47536">MASIAHHFRRLVLYFQNISRLLLCVSIALPAAPAVAANSTRTRLIAVSPSPAGSPVTLTAEVDAPAGVGGATGRVSFTDGERIVGSALVNALGGAQTSLSLGLAHACALASPSGVECWGWNKYGQLGDGATTDHLPAPVTGLTKRVVALAVGGVHSCALTVEGAVICWGENSLGQLGGPTPDRAQPAPTPVPGLSSGVIAIASGSYHSCAVTEAGAIFCWGRNVEGQIGNGVDLETFAPPTRVGGPAEIYTDVAGGASHSCGLTNAGAVLCWGQGFGKVPTPVAKLGSGVVALTAGSYHDCALTKAGAVQCWGPAWNAGAPTPVAGLSSGVVAISSGSGHDCALLRDGGVRCWGYNQYGQLGDGTTTDRTIPTPVLNLGAAAVAIAAGFDFSCALLSTRAVKCWGYNEVGEIGDGGVTNQPLPVPAKGLSALLRTRARLTTSTLGNGLHALRANYLGDAAHAPSQSTPLPMRLK</sequence>
<accession>A0A2D2D600</accession>
<name>A0A2D2D600_METT3</name>
<dbReference type="PRINTS" id="PR00633">
    <property type="entry name" value="RCCNDNSATION"/>
</dbReference>
<dbReference type="AlphaFoldDB" id="A0A2D2D600"/>
<dbReference type="PANTHER" id="PTHR45982">
    <property type="entry name" value="REGULATOR OF CHROMOSOME CONDENSATION"/>
    <property type="match status" value="1"/>
</dbReference>